<feature type="signal peptide" evidence="1">
    <location>
        <begin position="1"/>
        <end position="19"/>
    </location>
</feature>
<dbReference type="RefSeq" id="WP_177171980.1">
    <property type="nucleotide sequence ID" value="NZ_FNUV01000005.1"/>
</dbReference>
<evidence type="ECO:0000256" key="1">
    <source>
        <dbReference type="SAM" id="SignalP"/>
    </source>
</evidence>
<protein>
    <submittedName>
        <fullName evidence="2">Outer membrane protein beta-barrel domain-containing protein</fullName>
    </submittedName>
</protein>
<dbReference type="SUPFAM" id="SSF56925">
    <property type="entry name" value="OMPA-like"/>
    <property type="match status" value="1"/>
</dbReference>
<accession>A0A1H5VZ89</accession>
<gene>
    <name evidence="2" type="ORF">SAMN05216354_2143</name>
</gene>
<dbReference type="EMBL" id="FNUV01000005">
    <property type="protein sequence ID" value="SEF92530.1"/>
    <property type="molecule type" value="Genomic_DNA"/>
</dbReference>
<evidence type="ECO:0000313" key="2">
    <source>
        <dbReference type="EMBL" id="SEF92530.1"/>
    </source>
</evidence>
<organism evidence="2 3">
    <name type="scientific">Xylanibacter ruminicola</name>
    <name type="common">Prevotella ruminicola</name>
    <dbReference type="NCBI Taxonomy" id="839"/>
    <lineage>
        <taxon>Bacteria</taxon>
        <taxon>Pseudomonadati</taxon>
        <taxon>Bacteroidota</taxon>
        <taxon>Bacteroidia</taxon>
        <taxon>Bacteroidales</taxon>
        <taxon>Prevotellaceae</taxon>
        <taxon>Xylanibacter</taxon>
    </lineage>
</organism>
<feature type="chain" id="PRO_5009287737" evidence="1">
    <location>
        <begin position="20"/>
        <end position="165"/>
    </location>
</feature>
<dbReference type="Proteomes" id="UP000236735">
    <property type="component" value="Unassembled WGS sequence"/>
</dbReference>
<sequence>MRKLMMAAVGLMMAISANAQYLNDNKNVFSQDKWYVGASVSGFDLSWHKYTDWTFDLQAKAGYLFIDDWMVTGQLGWQAQTDVPSFFKIGAGLRYYFESCGIYAGVSGNYLHWDDWNDFRPELNVGYAYFLTGKLTLEPEVYYEYSTDNSDNSGFGIRLGFGLYF</sequence>
<dbReference type="InterPro" id="IPR011250">
    <property type="entry name" value="OMP/PagP_B-barrel"/>
</dbReference>
<reference evidence="2 3" key="1">
    <citation type="submission" date="2016-10" db="EMBL/GenBank/DDBJ databases">
        <authorList>
            <person name="de Groot N.N."/>
        </authorList>
    </citation>
    <scope>NUCLEOTIDE SEQUENCE [LARGE SCALE GENOMIC DNA]</scope>
    <source>
        <strain evidence="2 3">AR32</strain>
    </source>
</reference>
<dbReference type="AlphaFoldDB" id="A0A1H5VZ89"/>
<evidence type="ECO:0000313" key="3">
    <source>
        <dbReference type="Proteomes" id="UP000236735"/>
    </source>
</evidence>
<proteinExistence type="predicted"/>
<name>A0A1H5VZ89_XYLRU</name>
<keyword evidence="1" id="KW-0732">Signal</keyword>